<dbReference type="EMBL" id="GBRH01187237">
    <property type="protein sequence ID" value="JAE10659.1"/>
    <property type="molecule type" value="Transcribed_RNA"/>
</dbReference>
<reference evidence="1" key="2">
    <citation type="journal article" date="2015" name="Data Brief">
        <title>Shoot transcriptome of the giant reed, Arundo donax.</title>
        <authorList>
            <person name="Barrero R.A."/>
            <person name="Guerrero F.D."/>
            <person name="Moolhuijzen P."/>
            <person name="Goolsby J.A."/>
            <person name="Tidwell J."/>
            <person name="Bellgard S.E."/>
            <person name="Bellgard M.I."/>
        </authorList>
    </citation>
    <scope>NUCLEOTIDE SEQUENCE</scope>
    <source>
        <tissue evidence="1">Shoot tissue taken approximately 20 cm above the soil surface</tissue>
    </source>
</reference>
<name>A0A0A9FHH5_ARUDO</name>
<reference evidence="1" key="1">
    <citation type="submission" date="2014-09" db="EMBL/GenBank/DDBJ databases">
        <authorList>
            <person name="Magalhaes I.L.F."/>
            <person name="Oliveira U."/>
            <person name="Santos F.R."/>
            <person name="Vidigal T.H.D.A."/>
            <person name="Brescovit A.D."/>
            <person name="Santos A.J."/>
        </authorList>
    </citation>
    <scope>NUCLEOTIDE SEQUENCE</scope>
    <source>
        <tissue evidence="1">Shoot tissue taken approximately 20 cm above the soil surface</tissue>
    </source>
</reference>
<sequence length="61" mass="7453">MYTCQYVCMHGCVSRLRLHHRRRRHGDHHHGHGIVLSIPSIIHHRLHWFLSASIHRRGFWR</sequence>
<organism evidence="1">
    <name type="scientific">Arundo donax</name>
    <name type="common">Giant reed</name>
    <name type="synonym">Donax arundinaceus</name>
    <dbReference type="NCBI Taxonomy" id="35708"/>
    <lineage>
        <taxon>Eukaryota</taxon>
        <taxon>Viridiplantae</taxon>
        <taxon>Streptophyta</taxon>
        <taxon>Embryophyta</taxon>
        <taxon>Tracheophyta</taxon>
        <taxon>Spermatophyta</taxon>
        <taxon>Magnoliopsida</taxon>
        <taxon>Liliopsida</taxon>
        <taxon>Poales</taxon>
        <taxon>Poaceae</taxon>
        <taxon>PACMAD clade</taxon>
        <taxon>Arundinoideae</taxon>
        <taxon>Arundineae</taxon>
        <taxon>Arundo</taxon>
    </lineage>
</organism>
<proteinExistence type="predicted"/>
<accession>A0A0A9FHH5</accession>
<protein>
    <submittedName>
        <fullName evidence="1">Uncharacterized protein</fullName>
    </submittedName>
</protein>
<evidence type="ECO:0000313" key="1">
    <source>
        <dbReference type="EMBL" id="JAE10659.1"/>
    </source>
</evidence>
<dbReference type="AlphaFoldDB" id="A0A0A9FHH5"/>